<dbReference type="PANTHER" id="PTHR43760">
    <property type="entry name" value="ENDORIBONUCLEASE-RELATED"/>
    <property type="match status" value="1"/>
</dbReference>
<dbReference type="Pfam" id="PF14588">
    <property type="entry name" value="YjgF_endoribonc"/>
    <property type="match status" value="1"/>
</dbReference>
<proteinExistence type="predicted"/>
<dbReference type="Proteomes" id="UP000623967">
    <property type="component" value="Unassembled WGS sequence"/>
</dbReference>
<dbReference type="InterPro" id="IPR013813">
    <property type="entry name" value="Endoribo_LPSP/chorism_mut-like"/>
</dbReference>
<evidence type="ECO:0000259" key="1">
    <source>
        <dbReference type="Pfam" id="PF14588"/>
    </source>
</evidence>
<dbReference type="RefSeq" id="WP_202655959.1">
    <property type="nucleotide sequence ID" value="NZ_JAESWB010000362.1"/>
</dbReference>
<comment type="caution">
    <text evidence="2">The sequence shown here is derived from an EMBL/GenBank/DDBJ whole genome shotgun (WGS) entry which is preliminary data.</text>
</comment>
<sequence>MSIENRLEDLGIKLEEVKTPKFSYTPVTQVGNLVYTSGQDCRVNGELILEGKLGRELTIEEGKQAARQCAINCLSVLKWHLGSLDKIKKVVKVLGFVQSHDEFKDQPYVMNGASDLFLEVFGEKGKHARSAIGANELPFNTPVEVEIIVEIED</sequence>
<accession>A0ABS1TUJ3</accession>
<dbReference type="SUPFAM" id="SSF55298">
    <property type="entry name" value="YjgF-like"/>
    <property type="match status" value="1"/>
</dbReference>
<dbReference type="EMBL" id="JAESWB010000362">
    <property type="protein sequence ID" value="MBL4954724.1"/>
    <property type="molecule type" value="Genomic_DNA"/>
</dbReference>
<dbReference type="Gene3D" id="3.30.1330.40">
    <property type="entry name" value="RutC-like"/>
    <property type="match status" value="1"/>
</dbReference>
<reference evidence="2 3" key="1">
    <citation type="submission" date="2021-01" db="EMBL/GenBank/DDBJ databases">
        <title>Genome public.</title>
        <authorList>
            <person name="Liu C."/>
            <person name="Sun Q."/>
        </authorList>
    </citation>
    <scope>NUCLEOTIDE SEQUENCE [LARGE SCALE GENOMIC DNA]</scope>
    <source>
        <strain evidence="2 3">YIM B02564</strain>
    </source>
</reference>
<feature type="domain" description="Endoribonuclease L-PSP/chorismate mutase-like" evidence="1">
    <location>
        <begin position="4"/>
        <end position="148"/>
    </location>
</feature>
<keyword evidence="3" id="KW-1185">Reference proteome</keyword>
<organism evidence="2 3">
    <name type="scientific">Neobacillus paridis</name>
    <dbReference type="NCBI Taxonomy" id="2803862"/>
    <lineage>
        <taxon>Bacteria</taxon>
        <taxon>Bacillati</taxon>
        <taxon>Bacillota</taxon>
        <taxon>Bacilli</taxon>
        <taxon>Bacillales</taxon>
        <taxon>Bacillaceae</taxon>
        <taxon>Neobacillus</taxon>
    </lineage>
</organism>
<evidence type="ECO:0000313" key="2">
    <source>
        <dbReference type="EMBL" id="MBL4954724.1"/>
    </source>
</evidence>
<name>A0ABS1TUJ3_9BACI</name>
<dbReference type="InterPro" id="IPR035959">
    <property type="entry name" value="RutC-like_sf"/>
</dbReference>
<protein>
    <submittedName>
        <fullName evidence="2">RidA family protein</fullName>
    </submittedName>
</protein>
<gene>
    <name evidence="2" type="ORF">JK635_21430</name>
</gene>
<dbReference type="CDD" id="cd02199">
    <property type="entry name" value="YjgF_YER057c_UK114_like_1"/>
    <property type="match status" value="1"/>
</dbReference>
<dbReference type="PANTHER" id="PTHR43760:SF1">
    <property type="entry name" value="ENDORIBONUCLEASE L-PSP_CHORISMATE MUTASE-LIKE DOMAIN-CONTAINING PROTEIN"/>
    <property type="match status" value="1"/>
</dbReference>
<evidence type="ECO:0000313" key="3">
    <source>
        <dbReference type="Proteomes" id="UP000623967"/>
    </source>
</evidence>